<feature type="domain" description="Isochorismatase-like" evidence="4">
    <location>
        <begin position="452"/>
        <end position="601"/>
    </location>
</feature>
<dbReference type="InterPro" id="IPR036380">
    <property type="entry name" value="Isochorismatase-like_sf"/>
</dbReference>
<keyword evidence="3" id="KW-1133">Transmembrane helix</keyword>
<comment type="similarity">
    <text evidence="1">Belongs to the isochorismatase family.</text>
</comment>
<feature type="domain" description="Isochorismatase-like" evidence="4">
    <location>
        <begin position="681"/>
        <end position="830"/>
    </location>
</feature>
<evidence type="ECO:0000313" key="5">
    <source>
        <dbReference type="EMBL" id="KAF4751371.1"/>
    </source>
</evidence>
<accession>A0A7J6U3N4</accession>
<feature type="transmembrane region" description="Helical" evidence="3">
    <location>
        <begin position="386"/>
        <end position="404"/>
    </location>
</feature>
<keyword evidence="3" id="KW-0472">Membrane</keyword>
<feature type="compositionally biased region" description="Polar residues" evidence="2">
    <location>
        <begin position="48"/>
        <end position="75"/>
    </location>
</feature>
<evidence type="ECO:0000256" key="1">
    <source>
        <dbReference type="ARBA" id="ARBA00006336"/>
    </source>
</evidence>
<organism evidence="5 6">
    <name type="scientific">Perkinsus olseni</name>
    <name type="common">Perkinsus atlanticus</name>
    <dbReference type="NCBI Taxonomy" id="32597"/>
    <lineage>
        <taxon>Eukaryota</taxon>
        <taxon>Sar</taxon>
        <taxon>Alveolata</taxon>
        <taxon>Perkinsozoa</taxon>
        <taxon>Perkinsea</taxon>
        <taxon>Perkinsida</taxon>
        <taxon>Perkinsidae</taxon>
        <taxon>Perkinsus</taxon>
    </lineage>
</organism>
<dbReference type="EMBL" id="JABANM010003134">
    <property type="protein sequence ID" value="KAF4751371.1"/>
    <property type="molecule type" value="Genomic_DNA"/>
</dbReference>
<dbReference type="Pfam" id="PF00857">
    <property type="entry name" value="Isochorismatase"/>
    <property type="match status" value="2"/>
</dbReference>
<protein>
    <recommendedName>
        <fullName evidence="4">Isochorismatase-like domain-containing protein</fullName>
    </recommendedName>
</protein>
<dbReference type="AlphaFoldDB" id="A0A7J6U3N4"/>
<dbReference type="SUPFAM" id="SSF53448">
    <property type="entry name" value="Nucleotide-diphospho-sugar transferases"/>
    <property type="match status" value="1"/>
</dbReference>
<dbReference type="SUPFAM" id="SSF52499">
    <property type="entry name" value="Isochorismatase-like hydrolases"/>
    <property type="match status" value="2"/>
</dbReference>
<name>A0A7J6U3N4_PEROL</name>
<evidence type="ECO:0000259" key="4">
    <source>
        <dbReference type="Pfam" id="PF00857"/>
    </source>
</evidence>
<dbReference type="InterPro" id="IPR050993">
    <property type="entry name" value="Isochorismatase_domain"/>
</dbReference>
<dbReference type="Gene3D" id="3.40.50.850">
    <property type="entry name" value="Isochorismatase-like"/>
    <property type="match status" value="2"/>
</dbReference>
<evidence type="ECO:0000256" key="3">
    <source>
        <dbReference type="SAM" id="Phobius"/>
    </source>
</evidence>
<dbReference type="PANTHER" id="PTHR14119:SF3">
    <property type="entry name" value="ISOCHORISMATASE DOMAIN-CONTAINING PROTEIN 2"/>
    <property type="match status" value="1"/>
</dbReference>
<keyword evidence="3" id="KW-0812">Transmembrane</keyword>
<reference evidence="5 6" key="1">
    <citation type="submission" date="2020-04" db="EMBL/GenBank/DDBJ databases">
        <title>Perkinsus olseni comparative genomics.</title>
        <authorList>
            <person name="Bogema D.R."/>
        </authorList>
    </citation>
    <scope>NUCLEOTIDE SEQUENCE [LARGE SCALE GENOMIC DNA]</scope>
    <source>
        <strain evidence="5">ATCC PRA-205</strain>
    </source>
</reference>
<sequence>TWLDALIFVDVLLDVFLFLIACLAVKWPSAPVFSRHLQNAIHKVVESSSNDRQLQQERQSSATAPSGGSSNTGQDIESGAPVDAAVPKSSSDDTISLDFVVNQTMSQDCCLMIACHLSTMTEEKYESFSNTLRSALAVFPPSHIFVCDNGPSLKPEDETQWATQQVHPDINYLYIPEGNKTFAFYWCNRYWIPYLASTGRTTNFRYALIIDDDVPLPNDLHIPREQLDKNVNIKAVHFPITAASPHGSPNLLLQCQDVEYKMAAVHKLFQAMLSRCLSCHGAIALWDRESLDDILFEHDTVFNGEDMYMGLLLLKKRDDSKIISCAQTLVPTYAPDTGKFLFRQRVKSWELTSHKKTFTYLFELVNPSSLCHGPSWALKPYFLQELLAIALDWMRVFLVCGLLLRDWLGLMVMIGLNALVLYSVLIVFQLVVLRIRKELRAGILTACAARSVLMMCDMQPVFAKTIQKMPHVVETANTLLSAGRILNIPGVVTEQYPEKLGHTLPELDTSHCRVFSKHSFSMMTDDVVEYLNKECPDRDQYILMGIESHICITQTTLDILTRHPQSTVFLVTDGISSSRLLDRSTALHRLSAAGGVLTTSESLIFDMMRTKDHPNFNPILDDPYASSGSSPLSCGQSIHGRPVKSNYKDYNGGLGGVVDWYPYHSRMAGKILTRASAEKAVLLVCDLQDAFAKTIQRMPHIVQTANTLIGASRVLEFPVVVTEQYPEKLGGSVASLDIKGCPVFAKKPFTMMTDEVEAHLDTHCRDRDQFILCGIEAHVCIMQTALDILTERPDATLFLVTDGVSASRLLDRSAAFERLSRAGAIMTTSESILFDMMRTKDHPRFKEISAIARTINQRTPHETQLSSL</sequence>
<dbReference type="InterPro" id="IPR000868">
    <property type="entry name" value="Isochorismatase-like_dom"/>
</dbReference>
<feature type="region of interest" description="Disordered" evidence="2">
    <location>
        <begin position="48"/>
        <end position="90"/>
    </location>
</feature>
<proteinExistence type="inferred from homology"/>
<gene>
    <name evidence="5" type="ORF">FOZ62_015018</name>
</gene>
<dbReference type="InterPro" id="IPR029044">
    <property type="entry name" value="Nucleotide-diphossugar_trans"/>
</dbReference>
<comment type="caution">
    <text evidence="5">The sequence shown here is derived from an EMBL/GenBank/DDBJ whole genome shotgun (WGS) entry which is preliminary data.</text>
</comment>
<feature type="non-terminal residue" evidence="5">
    <location>
        <position position="1"/>
    </location>
</feature>
<dbReference type="PANTHER" id="PTHR14119">
    <property type="entry name" value="HYDROLASE"/>
    <property type="match status" value="1"/>
</dbReference>
<evidence type="ECO:0000313" key="6">
    <source>
        <dbReference type="Proteomes" id="UP000574390"/>
    </source>
</evidence>
<feature type="transmembrane region" description="Helical" evidence="3">
    <location>
        <begin position="6"/>
        <end position="25"/>
    </location>
</feature>
<dbReference type="Proteomes" id="UP000574390">
    <property type="component" value="Unassembled WGS sequence"/>
</dbReference>
<evidence type="ECO:0000256" key="2">
    <source>
        <dbReference type="SAM" id="MobiDB-lite"/>
    </source>
</evidence>
<feature type="transmembrane region" description="Helical" evidence="3">
    <location>
        <begin position="410"/>
        <end position="433"/>
    </location>
</feature>